<evidence type="ECO:0000259" key="3">
    <source>
        <dbReference type="Pfam" id="PF00501"/>
    </source>
</evidence>
<dbReference type="Gene3D" id="3.30.300.30">
    <property type="match status" value="1"/>
</dbReference>
<dbReference type="Pfam" id="PF13193">
    <property type="entry name" value="AMP-binding_C"/>
    <property type="match status" value="1"/>
</dbReference>
<dbReference type="InterPro" id="IPR042099">
    <property type="entry name" value="ANL_N_sf"/>
</dbReference>
<dbReference type="PANTHER" id="PTHR43201">
    <property type="entry name" value="ACYL-COA SYNTHETASE"/>
    <property type="match status" value="1"/>
</dbReference>
<evidence type="ECO:0000259" key="4">
    <source>
        <dbReference type="Pfam" id="PF13193"/>
    </source>
</evidence>
<proteinExistence type="inferred from homology"/>
<protein>
    <submittedName>
        <fullName evidence="5">Class I adenylate-forming enzyme family protein</fullName>
    </submittedName>
</protein>
<dbReference type="InterPro" id="IPR000873">
    <property type="entry name" value="AMP-dep_synth/lig_dom"/>
</dbReference>
<reference evidence="5 6" key="1">
    <citation type="submission" date="2024-09" db="EMBL/GenBank/DDBJ databases">
        <authorList>
            <person name="Sun Q."/>
            <person name="Mori K."/>
        </authorList>
    </citation>
    <scope>NUCLEOTIDE SEQUENCE [LARGE SCALE GENOMIC DNA]</scope>
    <source>
        <strain evidence="5 6">TISTR 2452</strain>
    </source>
</reference>
<evidence type="ECO:0000313" key="6">
    <source>
        <dbReference type="Proteomes" id="UP001589747"/>
    </source>
</evidence>
<keyword evidence="6" id="KW-1185">Reference proteome</keyword>
<evidence type="ECO:0000256" key="1">
    <source>
        <dbReference type="ARBA" id="ARBA00006432"/>
    </source>
</evidence>
<accession>A0ABV5KN84</accession>
<evidence type="ECO:0000313" key="5">
    <source>
        <dbReference type="EMBL" id="MFB9326684.1"/>
    </source>
</evidence>
<organism evidence="5 6">
    <name type="scientific">Paenibacillus aurantiacus</name>
    <dbReference type="NCBI Taxonomy" id="1936118"/>
    <lineage>
        <taxon>Bacteria</taxon>
        <taxon>Bacillati</taxon>
        <taxon>Bacillota</taxon>
        <taxon>Bacilli</taxon>
        <taxon>Bacillales</taxon>
        <taxon>Paenibacillaceae</taxon>
        <taxon>Paenibacillus</taxon>
    </lineage>
</organism>
<feature type="domain" description="AMP-binding enzyme C-terminal" evidence="4">
    <location>
        <begin position="487"/>
        <end position="562"/>
    </location>
</feature>
<comment type="caution">
    <text evidence="5">The sequence shown here is derived from an EMBL/GenBank/DDBJ whole genome shotgun (WGS) entry which is preliminary data.</text>
</comment>
<sequence length="583" mass="64680">MDNVMLAPDTIAYLLRKRALAYPRDTAYSFPEINQHLSWGMLWHEARLAARGLLQAGVQKGDAVAVWMTGRQELIVSMFAAACIGAVIVPLNTYSKKDELCAFLQSASPRVLIMGSEGHHLDYIEAISGLLREQAGASWLPRAIFVTDGGSSLPAPLRPYEDLLTLASPVDEQTLHVVMRLVTPADPLILLFTSGTVGAPKGVLRTTASFLSMAPKSTPAPRGLPWPLERLTDAIARRFAVMNLLPLYHLGGFGTIFTNLKMCNVRIVMLRYFHPSHAIDAIHGERCRVLIGTPYMVQRVLACAQDGLHRLSSLIGISFTSAAVSRELLQRVNRDLRLLFFMVTYGSSEAGAVANGTCFLDGRQSLPLRALFKLLTRTRLLSGAIGYDDFERNPYSLAGLIDRCVDVRVQHPVTGEPLGPREEGEIAVRSHRVMRYWRENRERPSLTTDGWYRTGDLGYVEEERMLTITGRLHRLISRGGEKISPLEIEGRLLEHADIVDAFALGIHDELYGEQICACVVLRQDAALGEQDVRLHLSTRLSAFKMPQYLIILPELPLSPTGKVAVPDITKLALARIGERRRHA</sequence>
<feature type="domain" description="AMP-dependent synthetase/ligase" evidence="3">
    <location>
        <begin position="16"/>
        <end position="435"/>
    </location>
</feature>
<dbReference type="PANTHER" id="PTHR43201:SF5">
    <property type="entry name" value="MEDIUM-CHAIN ACYL-COA LIGASE ACSF2, MITOCHONDRIAL"/>
    <property type="match status" value="1"/>
</dbReference>
<dbReference type="Gene3D" id="3.40.50.12780">
    <property type="entry name" value="N-terminal domain of ligase-like"/>
    <property type="match status" value="1"/>
</dbReference>
<dbReference type="Pfam" id="PF00501">
    <property type="entry name" value="AMP-binding"/>
    <property type="match status" value="1"/>
</dbReference>
<dbReference type="SUPFAM" id="SSF56801">
    <property type="entry name" value="Acetyl-CoA synthetase-like"/>
    <property type="match status" value="1"/>
</dbReference>
<dbReference type="InterPro" id="IPR045851">
    <property type="entry name" value="AMP-bd_C_sf"/>
</dbReference>
<name>A0ABV5KN84_9BACL</name>
<dbReference type="EMBL" id="JBHMDO010000022">
    <property type="protein sequence ID" value="MFB9326684.1"/>
    <property type="molecule type" value="Genomic_DNA"/>
</dbReference>
<dbReference type="InterPro" id="IPR025110">
    <property type="entry name" value="AMP-bd_C"/>
</dbReference>
<keyword evidence="2" id="KW-0436">Ligase</keyword>
<comment type="similarity">
    <text evidence="1">Belongs to the ATP-dependent AMP-binding enzyme family.</text>
</comment>
<evidence type="ECO:0000256" key="2">
    <source>
        <dbReference type="ARBA" id="ARBA00022598"/>
    </source>
</evidence>
<dbReference type="RefSeq" id="WP_377494216.1">
    <property type="nucleotide sequence ID" value="NZ_JBHMDO010000022.1"/>
</dbReference>
<dbReference type="Proteomes" id="UP001589747">
    <property type="component" value="Unassembled WGS sequence"/>
</dbReference>
<gene>
    <name evidence="5" type="ORF">ACFFSY_12235</name>
</gene>